<accession>D4KY48</accession>
<keyword evidence="1" id="KW-0472">Membrane</keyword>
<dbReference type="PANTHER" id="PTHR33121">
    <property type="entry name" value="CYCLIC DI-GMP PHOSPHODIESTERASE PDEF"/>
    <property type="match status" value="1"/>
</dbReference>
<name>D4KY48_9FIRM</name>
<sequence length="740" mass="84903">MYKKNAKIRTVAVLCAILLILGIALFGCFGQIRGSLQQQLMSSIEGMAEQNVILVEKEVSTRFRLLSGLARESGGDEKIIVNKLQGFVETYQFKRIGYIAADGTAETTDGYRLNMSDRDFFQQSMRGKNFLTDAFEDRIDTSHETINVFSVPVYEKERKTVKGVLFATCKDEMLEGCLKNEIFEGQAFNYIIKIDGTIVATSGNSKEWGIGRNIFNTDVSEDERDDYAGDLMLSNMKEGKSGYGLDPKRKEVSLYYYMPLKIEESGEPWYVVTAVEDSVLTSRMQVVMDAINSLMMIILVVISVSVGVYIYSWRQSKKELMSLAYQDPVTLGDNFAAFKKKAKSKKDGVGWLIAMDVTDFKLINSTCGVKKGDEVLRVIWEIFETETGENELAAHVNADRFILFWMDENQENIKQRLEHVIRKIEEIPERLEIPNLFPVFGIFHTIVLDEIDPLYGNAVQAKHQIKGRRDRHYIFYDELNHESIQENRELEEHFETALENEEFEIWYQPKYSAHSRKLVGAEALVRWRRADGALIPPLKFIPLFERNGNIIRLDEYVFRAVCRQQKEWQKQGQKMLPVSVNISRVSLYYSSVVEKYESIIRSFDLDSKYIQLEITESATIDNNEIFNLLEQFHTAGFKILLDDFGSGYSSLAALNRMHFDTIKLDKSLVDYIGDDNGEKLLNSITKLAQSFGMEITAEGVETVEQLMFLCNLDCDDIQGYYFSHPLPVKEYEECLKEACM</sequence>
<dbReference type="KEGG" id="rix:RO1_17110"/>
<dbReference type="InterPro" id="IPR000160">
    <property type="entry name" value="GGDEF_dom"/>
</dbReference>
<dbReference type="HOGENOM" id="CLU_000445_70_44_9"/>
<dbReference type="Gene3D" id="3.30.70.270">
    <property type="match status" value="1"/>
</dbReference>
<reference evidence="4 5" key="1">
    <citation type="submission" date="2010-03" db="EMBL/GenBank/DDBJ databases">
        <title>The genome sequence of Roseburia intestinalis XB6B4.</title>
        <authorList>
            <consortium name="metaHIT consortium -- http://www.metahit.eu/"/>
            <person name="Pajon A."/>
            <person name="Turner K."/>
            <person name="Parkhill J."/>
            <person name="Bernalier A."/>
        </authorList>
    </citation>
    <scope>NUCLEOTIDE SEQUENCE [LARGE SCALE GENOMIC DNA]</scope>
    <source>
        <strain evidence="4 5">XB6B4</strain>
    </source>
</reference>
<gene>
    <name evidence="4" type="ORF">RO1_17110</name>
</gene>
<evidence type="ECO:0000256" key="1">
    <source>
        <dbReference type="SAM" id="Phobius"/>
    </source>
</evidence>
<dbReference type="PROSITE" id="PS50883">
    <property type="entry name" value="EAL"/>
    <property type="match status" value="1"/>
</dbReference>
<dbReference type="PATRIC" id="fig|718255.3.peg.2892"/>
<dbReference type="Pfam" id="PF00990">
    <property type="entry name" value="GGDEF"/>
    <property type="match status" value="1"/>
</dbReference>
<evidence type="ECO:0000259" key="2">
    <source>
        <dbReference type="PROSITE" id="PS50883"/>
    </source>
</evidence>
<protein>
    <submittedName>
        <fullName evidence="4">FOG: EAL domain</fullName>
    </submittedName>
</protein>
<keyword evidence="1" id="KW-1133">Transmembrane helix</keyword>
<feature type="domain" description="EAL" evidence="2">
    <location>
        <begin position="487"/>
        <end position="739"/>
    </location>
</feature>
<dbReference type="PANTHER" id="PTHR33121:SF70">
    <property type="entry name" value="SIGNALING PROTEIN YKOW"/>
    <property type="match status" value="1"/>
</dbReference>
<dbReference type="InterPro" id="IPR001633">
    <property type="entry name" value="EAL_dom"/>
</dbReference>
<dbReference type="InterPro" id="IPR035919">
    <property type="entry name" value="EAL_sf"/>
</dbReference>
<keyword evidence="1" id="KW-0812">Transmembrane</keyword>
<dbReference type="GO" id="GO:0071111">
    <property type="term" value="F:cyclic-guanylate-specific phosphodiesterase activity"/>
    <property type="evidence" value="ECO:0007669"/>
    <property type="project" value="InterPro"/>
</dbReference>
<dbReference type="Proteomes" id="UP000008953">
    <property type="component" value="Chromosome"/>
</dbReference>
<dbReference type="SMART" id="SM00052">
    <property type="entry name" value="EAL"/>
    <property type="match status" value="1"/>
</dbReference>
<evidence type="ECO:0000313" key="5">
    <source>
        <dbReference type="Proteomes" id="UP000008953"/>
    </source>
</evidence>
<dbReference type="Gene3D" id="3.20.20.450">
    <property type="entry name" value="EAL domain"/>
    <property type="match status" value="1"/>
</dbReference>
<dbReference type="PROSITE" id="PS51257">
    <property type="entry name" value="PROKAR_LIPOPROTEIN"/>
    <property type="match status" value="1"/>
</dbReference>
<dbReference type="SUPFAM" id="SSF141868">
    <property type="entry name" value="EAL domain-like"/>
    <property type="match status" value="1"/>
</dbReference>
<reference evidence="4 5" key="2">
    <citation type="submission" date="2010-03" db="EMBL/GenBank/DDBJ databases">
        <authorList>
            <person name="Pajon A."/>
        </authorList>
    </citation>
    <scope>NUCLEOTIDE SEQUENCE [LARGE SCALE GENOMIC DNA]</scope>
    <source>
        <strain evidence="4 5">XB6B4</strain>
    </source>
</reference>
<dbReference type="AlphaFoldDB" id="D4KY48"/>
<dbReference type="SUPFAM" id="SSF55073">
    <property type="entry name" value="Nucleotide cyclase"/>
    <property type="match status" value="1"/>
</dbReference>
<dbReference type="EMBL" id="FP929050">
    <property type="protein sequence ID" value="CBL12288.1"/>
    <property type="molecule type" value="Genomic_DNA"/>
</dbReference>
<evidence type="ECO:0000313" key="4">
    <source>
        <dbReference type="EMBL" id="CBL12288.1"/>
    </source>
</evidence>
<proteinExistence type="predicted"/>
<dbReference type="PROSITE" id="PS50887">
    <property type="entry name" value="GGDEF"/>
    <property type="match status" value="1"/>
</dbReference>
<dbReference type="InterPro" id="IPR029787">
    <property type="entry name" value="Nucleotide_cyclase"/>
</dbReference>
<dbReference type="Gene3D" id="3.30.450.20">
    <property type="entry name" value="PAS domain"/>
    <property type="match status" value="1"/>
</dbReference>
<evidence type="ECO:0000259" key="3">
    <source>
        <dbReference type="PROSITE" id="PS50887"/>
    </source>
</evidence>
<feature type="transmembrane region" description="Helical" evidence="1">
    <location>
        <begin position="290"/>
        <end position="311"/>
    </location>
</feature>
<dbReference type="InterPro" id="IPR043128">
    <property type="entry name" value="Rev_trsase/Diguanyl_cyclase"/>
</dbReference>
<dbReference type="SMART" id="SM00267">
    <property type="entry name" value="GGDEF"/>
    <property type="match status" value="1"/>
</dbReference>
<organism evidence="4 5">
    <name type="scientific">Roseburia intestinalis XB6B4</name>
    <dbReference type="NCBI Taxonomy" id="718255"/>
    <lineage>
        <taxon>Bacteria</taxon>
        <taxon>Bacillati</taxon>
        <taxon>Bacillota</taxon>
        <taxon>Clostridia</taxon>
        <taxon>Lachnospirales</taxon>
        <taxon>Lachnospiraceae</taxon>
        <taxon>Roseburia</taxon>
    </lineage>
</organism>
<dbReference type="InterPro" id="IPR050706">
    <property type="entry name" value="Cyclic-di-GMP_PDE-like"/>
</dbReference>
<dbReference type="Pfam" id="PF00563">
    <property type="entry name" value="EAL"/>
    <property type="match status" value="1"/>
</dbReference>
<dbReference type="CDD" id="cd01948">
    <property type="entry name" value="EAL"/>
    <property type="match status" value="1"/>
</dbReference>
<feature type="domain" description="GGDEF" evidence="3">
    <location>
        <begin position="348"/>
        <end position="478"/>
    </location>
</feature>
<dbReference type="RefSeq" id="WP_015520906.1">
    <property type="nucleotide sequence ID" value="NC_021012.1"/>
</dbReference>